<dbReference type="InterPro" id="IPR001242">
    <property type="entry name" value="Condensation_dom"/>
</dbReference>
<dbReference type="InterPro" id="IPR005814">
    <property type="entry name" value="Aminotrans_3"/>
</dbReference>
<dbReference type="InterPro" id="IPR049704">
    <property type="entry name" value="Aminotrans_3_PPA_site"/>
</dbReference>
<evidence type="ECO:0000256" key="2">
    <source>
        <dbReference type="ARBA" id="ARBA00022450"/>
    </source>
</evidence>
<dbReference type="InterPro" id="IPR015424">
    <property type="entry name" value="PyrdxlP-dep_Trfase"/>
</dbReference>
<dbReference type="GO" id="GO:0031177">
    <property type="term" value="F:phosphopantetheine binding"/>
    <property type="evidence" value="ECO:0007669"/>
    <property type="project" value="InterPro"/>
</dbReference>
<dbReference type="PROSITE" id="PS00600">
    <property type="entry name" value="AA_TRANSFER_CLASS_3"/>
    <property type="match status" value="1"/>
</dbReference>
<dbReference type="CDD" id="cd19531">
    <property type="entry name" value="LCL_NRPS-like"/>
    <property type="match status" value="1"/>
</dbReference>
<dbReference type="GO" id="GO:0030170">
    <property type="term" value="F:pyridoxal phosphate binding"/>
    <property type="evidence" value="ECO:0007669"/>
    <property type="project" value="InterPro"/>
</dbReference>
<dbReference type="InterPro" id="IPR023213">
    <property type="entry name" value="CAT-like_dom_sf"/>
</dbReference>
<dbReference type="Pfam" id="PF00668">
    <property type="entry name" value="Condensation"/>
    <property type="match status" value="1"/>
</dbReference>
<dbReference type="AlphaFoldDB" id="A0A4R5U451"/>
<dbReference type="SUPFAM" id="SSF47336">
    <property type="entry name" value="ACP-like"/>
    <property type="match status" value="1"/>
</dbReference>
<evidence type="ECO:0000259" key="5">
    <source>
        <dbReference type="PROSITE" id="PS50075"/>
    </source>
</evidence>
<dbReference type="Gene3D" id="3.90.1150.10">
    <property type="entry name" value="Aspartate Aminotransferase, domain 1"/>
    <property type="match status" value="1"/>
</dbReference>
<dbReference type="PANTHER" id="PTHR43713">
    <property type="entry name" value="GLUTAMATE-1-SEMIALDEHYDE 2,1-AMINOMUTASE"/>
    <property type="match status" value="1"/>
</dbReference>
<dbReference type="CDD" id="cd00610">
    <property type="entry name" value="OAT_like"/>
    <property type="match status" value="1"/>
</dbReference>
<evidence type="ECO:0000256" key="4">
    <source>
        <dbReference type="ARBA" id="ARBA00022898"/>
    </source>
</evidence>
<evidence type="ECO:0000256" key="3">
    <source>
        <dbReference type="ARBA" id="ARBA00022553"/>
    </source>
</evidence>
<dbReference type="RefSeq" id="WP_133320341.1">
    <property type="nucleotide sequence ID" value="NZ_SMTF01000001.1"/>
</dbReference>
<keyword evidence="4" id="KW-0663">Pyridoxal phosphate</keyword>
<comment type="cofactor">
    <cofactor evidence="1">
        <name>pyridoxal 5'-phosphate</name>
        <dbReference type="ChEBI" id="CHEBI:597326"/>
    </cofactor>
</comment>
<keyword evidence="2" id="KW-0596">Phosphopantetheine</keyword>
<dbReference type="Gene3D" id="3.30.559.10">
    <property type="entry name" value="Chloramphenicol acetyltransferase-like domain"/>
    <property type="match status" value="1"/>
</dbReference>
<dbReference type="EMBL" id="SMTF01000001">
    <property type="protein sequence ID" value="TDK28520.1"/>
    <property type="molecule type" value="Genomic_DNA"/>
</dbReference>
<dbReference type="InterPro" id="IPR009081">
    <property type="entry name" value="PP-bd_ACP"/>
</dbReference>
<keyword evidence="7" id="KW-1185">Reference proteome</keyword>
<evidence type="ECO:0000313" key="7">
    <source>
        <dbReference type="Proteomes" id="UP000294796"/>
    </source>
</evidence>
<dbReference type="Gene3D" id="3.30.559.30">
    <property type="entry name" value="Nonribosomal peptide synthetase, condensation domain"/>
    <property type="match status" value="1"/>
</dbReference>
<dbReference type="Pfam" id="PF00550">
    <property type="entry name" value="PP-binding"/>
    <property type="match status" value="1"/>
</dbReference>
<keyword evidence="6" id="KW-0808">Transferase</keyword>
<dbReference type="SUPFAM" id="SSF53383">
    <property type="entry name" value="PLP-dependent transferases"/>
    <property type="match status" value="1"/>
</dbReference>
<dbReference type="Pfam" id="PF00202">
    <property type="entry name" value="Aminotran_3"/>
    <property type="match status" value="1"/>
</dbReference>
<dbReference type="Proteomes" id="UP000294796">
    <property type="component" value="Unassembled WGS sequence"/>
</dbReference>
<dbReference type="SUPFAM" id="SSF52777">
    <property type="entry name" value="CoA-dependent acyltransferases"/>
    <property type="match status" value="2"/>
</dbReference>
<dbReference type="OrthoDB" id="9030879at2"/>
<sequence>MAAVGQLRIARIVERLRTVAADLSGYAPDDLVETSTFLDLGFDSLFLTQLASAFQGEYGVKITFRQLFDELPTLRALAEHLDAALPSDTAAVPAPGAAMAAPVDAISGEGVVADRVPVAEPMPAPVSAGLAAMSATVSAGPAAGGLQGVMAQQLALMSQQIQLLQAMKAGGTSAAMPVARAVMPVAQPVPAVPAAAQPALDVAAATDVKPADDKPAMPKGFGPQVGREERVLTRRQREHIARLTARYNARTARSKQHVQAHRAHHADPRTAAGFNRLWKEMVYPIVIEGSRGCRLRDIDGNEYIDILNGFGPNFLGHSPSFISDALKAQLDKGIEVGPQTPLAGEAAQLFCELTGMDRVSWVNTGSEAVQAAIRLARTYTGRNKIVVFSGDYHGNFDEVLVRVTKNAKGERRTFPLAPGIPFRAVEDVIVLDYGEDESLDIIRQHAGDIAAVLVEPVQSRRPDFQPHEFLKKLRTLTEDAGIVLVFDEVITGFRIRPGGAQEYYGIQADLATYGKIIGGGMPIGVVAGRARFMDTFDGGQWQYGDDSFPSAGVTFFAGTFVRHPLAIAAVHAALKYIKAQGPSLQETVNKRTTRFATELNTFFKERGLKIHIPHFASQMFIRVQEEGELATLLFFHLRARGIHVLENFPSYMTAAHTDEDVDAIIAAFKDSVLEMQADGLLPAAPETAKAIPWRRTLPLTDAQREVWFASQMGDMASCAFNESDSVRIDGPLDADRFVAAVRTALGEQEAFRYRFDADGQMQWVDEDATFEIGFTDLSALDESERKQRVDAVLEQEALTPFDLEHGPLVRAQLLKLAADAHLFVVYCHHIVFDGYSADVLMGRIADVYASDAGVDAASGDRIVPFSVYAHRVGDGAAPARDAALRYWRGVYDTLPPPLELPTDRPRTALPSHRGATLHHVLDAELSHSLRGTAKALKTSLNVVLLSAFQSLLSRLGGQEDLVVGVPVAGQAHTGLETVGYCVNALPVRAATMHDKSFATLASETQRNLFDAFEHQDASLGQVVNALSVPREPGRLPLVEAIFNYSGYFAKLDLGGCQVETHENPRRAIYFDMFFNIIESRGGSLVIDWDYASDLFDAETISRWTGHYVELLRGVVADSAQSIGDLPLVAEAEASAAFAGWGR</sequence>
<evidence type="ECO:0000313" key="6">
    <source>
        <dbReference type="EMBL" id="TDK28520.1"/>
    </source>
</evidence>
<dbReference type="GO" id="GO:0008483">
    <property type="term" value="F:transaminase activity"/>
    <property type="evidence" value="ECO:0007669"/>
    <property type="project" value="UniProtKB-KW"/>
</dbReference>
<keyword evidence="3" id="KW-0597">Phosphoprotein</keyword>
<dbReference type="InterPro" id="IPR036736">
    <property type="entry name" value="ACP-like_sf"/>
</dbReference>
<name>A0A4R5U451_9GAMM</name>
<proteinExistence type="predicted"/>
<dbReference type="InterPro" id="IPR015422">
    <property type="entry name" value="PyrdxlP-dep_Trfase_small"/>
</dbReference>
<dbReference type="InterPro" id="IPR015421">
    <property type="entry name" value="PyrdxlP-dep_Trfase_major"/>
</dbReference>
<organism evidence="6 7">
    <name type="scientific">Luteimonas aestuarii</name>
    <dbReference type="NCBI Taxonomy" id="453837"/>
    <lineage>
        <taxon>Bacteria</taxon>
        <taxon>Pseudomonadati</taxon>
        <taxon>Pseudomonadota</taxon>
        <taxon>Gammaproteobacteria</taxon>
        <taxon>Lysobacterales</taxon>
        <taxon>Lysobacteraceae</taxon>
        <taxon>Luteimonas</taxon>
    </lineage>
</organism>
<reference evidence="6 7" key="1">
    <citation type="submission" date="2019-03" db="EMBL/GenBank/DDBJ databases">
        <title>Luteimonas zhaokaii sp.nov., isolated from the rectal contents of Plateau pika in Yushu, Qinghai Province, China.</title>
        <authorList>
            <person name="Zhang G."/>
        </authorList>
    </citation>
    <scope>NUCLEOTIDE SEQUENCE [LARGE SCALE GENOMIC DNA]</scope>
    <source>
        <strain evidence="6 7">B9</strain>
    </source>
</reference>
<dbReference type="Gene3D" id="3.40.640.10">
    <property type="entry name" value="Type I PLP-dependent aspartate aminotransferase-like (Major domain)"/>
    <property type="match status" value="1"/>
</dbReference>
<dbReference type="Gene3D" id="1.10.1200.10">
    <property type="entry name" value="ACP-like"/>
    <property type="match status" value="1"/>
</dbReference>
<gene>
    <name evidence="6" type="ORF">E2F46_01115</name>
</gene>
<dbReference type="PANTHER" id="PTHR43713:SF3">
    <property type="entry name" value="GLUTAMATE-1-SEMIALDEHYDE 2,1-AMINOMUTASE 1, CHLOROPLASTIC-RELATED"/>
    <property type="match status" value="1"/>
</dbReference>
<keyword evidence="6" id="KW-0032">Aminotransferase</keyword>
<accession>A0A4R5U451</accession>
<dbReference type="PROSITE" id="PS50075">
    <property type="entry name" value="CARRIER"/>
    <property type="match status" value="1"/>
</dbReference>
<evidence type="ECO:0000256" key="1">
    <source>
        <dbReference type="ARBA" id="ARBA00001933"/>
    </source>
</evidence>
<feature type="domain" description="Carrier" evidence="5">
    <location>
        <begin position="10"/>
        <end position="85"/>
    </location>
</feature>
<protein>
    <submittedName>
        <fullName evidence="6">Aminotransferase class III-fold pyridoxal phosphate-dependent enzyme</fullName>
    </submittedName>
</protein>
<dbReference type="InterPro" id="IPR020806">
    <property type="entry name" value="PKS_PP-bd"/>
</dbReference>
<comment type="caution">
    <text evidence="6">The sequence shown here is derived from an EMBL/GenBank/DDBJ whole genome shotgun (WGS) entry which is preliminary data.</text>
</comment>
<dbReference type="SMART" id="SM00823">
    <property type="entry name" value="PKS_PP"/>
    <property type="match status" value="1"/>
</dbReference>